<protein>
    <submittedName>
        <fullName evidence="1">Uncharacterized protein</fullName>
    </submittedName>
</protein>
<gene>
    <name evidence="1" type="ORF">Slati_1366500</name>
</gene>
<comment type="caution">
    <text evidence="1">The sequence shown here is derived from an EMBL/GenBank/DDBJ whole genome shotgun (WGS) entry which is preliminary data.</text>
</comment>
<proteinExistence type="predicted"/>
<evidence type="ECO:0000313" key="1">
    <source>
        <dbReference type="EMBL" id="KAL0453884.1"/>
    </source>
</evidence>
<name>A0AAW2XL95_9LAMI</name>
<reference evidence="1" key="2">
    <citation type="journal article" date="2024" name="Plant">
        <title>Genomic evolution and insights into agronomic trait innovations of Sesamum species.</title>
        <authorList>
            <person name="Miao H."/>
            <person name="Wang L."/>
            <person name="Qu L."/>
            <person name="Liu H."/>
            <person name="Sun Y."/>
            <person name="Le M."/>
            <person name="Wang Q."/>
            <person name="Wei S."/>
            <person name="Zheng Y."/>
            <person name="Lin W."/>
            <person name="Duan Y."/>
            <person name="Cao H."/>
            <person name="Xiong S."/>
            <person name="Wang X."/>
            <person name="Wei L."/>
            <person name="Li C."/>
            <person name="Ma Q."/>
            <person name="Ju M."/>
            <person name="Zhao R."/>
            <person name="Li G."/>
            <person name="Mu C."/>
            <person name="Tian Q."/>
            <person name="Mei H."/>
            <person name="Zhang T."/>
            <person name="Gao T."/>
            <person name="Zhang H."/>
        </authorList>
    </citation>
    <scope>NUCLEOTIDE SEQUENCE</scope>
    <source>
        <strain evidence="1">KEN1</strain>
    </source>
</reference>
<accession>A0AAW2XL95</accession>
<organism evidence="1">
    <name type="scientific">Sesamum latifolium</name>
    <dbReference type="NCBI Taxonomy" id="2727402"/>
    <lineage>
        <taxon>Eukaryota</taxon>
        <taxon>Viridiplantae</taxon>
        <taxon>Streptophyta</taxon>
        <taxon>Embryophyta</taxon>
        <taxon>Tracheophyta</taxon>
        <taxon>Spermatophyta</taxon>
        <taxon>Magnoliopsida</taxon>
        <taxon>eudicotyledons</taxon>
        <taxon>Gunneridae</taxon>
        <taxon>Pentapetalae</taxon>
        <taxon>asterids</taxon>
        <taxon>lamiids</taxon>
        <taxon>Lamiales</taxon>
        <taxon>Pedaliaceae</taxon>
        <taxon>Sesamum</taxon>
    </lineage>
</organism>
<reference evidence="1" key="1">
    <citation type="submission" date="2020-06" db="EMBL/GenBank/DDBJ databases">
        <authorList>
            <person name="Li T."/>
            <person name="Hu X."/>
            <person name="Zhang T."/>
            <person name="Song X."/>
            <person name="Zhang H."/>
            <person name="Dai N."/>
            <person name="Sheng W."/>
            <person name="Hou X."/>
            <person name="Wei L."/>
        </authorList>
    </citation>
    <scope>NUCLEOTIDE SEQUENCE</scope>
    <source>
        <strain evidence="1">KEN1</strain>
        <tissue evidence="1">Leaf</tissue>
    </source>
</reference>
<sequence>MDKPASSFGHKLCVVSDCYVETHEHLFFLVSICYYLSKGGSAACSISLAIQRLDTAVQWASGRWRSKHVVHASFRALLASLVYHVWQERNCRIIQHTLRDPLDIARHTVIDIRDLIISKDLPHSVSTRGLYRLWQIPWPVEGDATL</sequence>
<dbReference type="AlphaFoldDB" id="A0AAW2XL95"/>
<dbReference type="EMBL" id="JACGWN010000004">
    <property type="protein sequence ID" value="KAL0453884.1"/>
    <property type="molecule type" value="Genomic_DNA"/>
</dbReference>